<dbReference type="CDD" id="cd00338">
    <property type="entry name" value="Ser_Recombinase"/>
    <property type="match status" value="1"/>
</dbReference>
<dbReference type="Pfam" id="PF00239">
    <property type="entry name" value="Resolvase"/>
    <property type="match status" value="1"/>
</dbReference>
<dbReference type="GO" id="GO:0003677">
    <property type="term" value="F:DNA binding"/>
    <property type="evidence" value="ECO:0007669"/>
    <property type="project" value="InterPro"/>
</dbReference>
<dbReference type="EMBL" id="JRNE01000079">
    <property type="protein sequence ID" value="KGF15318.1"/>
    <property type="molecule type" value="Genomic_DNA"/>
</dbReference>
<dbReference type="InterPro" id="IPR036162">
    <property type="entry name" value="Resolvase-like_N_sf"/>
</dbReference>
<dbReference type="SMART" id="SM00857">
    <property type="entry name" value="Resolvase"/>
    <property type="match status" value="1"/>
</dbReference>
<dbReference type="eggNOG" id="COG1961">
    <property type="taxonomic scope" value="Bacteria"/>
</dbReference>
<accession>A0A095XZ96</accession>
<evidence type="ECO:0000259" key="1">
    <source>
        <dbReference type="PROSITE" id="PS51736"/>
    </source>
</evidence>
<organism evidence="3 4">
    <name type="scientific">Corynebacterium freneyi DNF00450</name>
    <dbReference type="NCBI Taxonomy" id="1287475"/>
    <lineage>
        <taxon>Bacteria</taxon>
        <taxon>Bacillati</taxon>
        <taxon>Actinomycetota</taxon>
        <taxon>Actinomycetes</taxon>
        <taxon>Mycobacteriales</taxon>
        <taxon>Corynebacteriaceae</taxon>
        <taxon>Corynebacterium</taxon>
    </lineage>
</organism>
<proteinExistence type="predicted"/>
<dbReference type="PANTHER" id="PTHR30461:SF23">
    <property type="entry name" value="DNA RECOMBINASE-RELATED"/>
    <property type="match status" value="1"/>
</dbReference>
<dbReference type="SUPFAM" id="SSF53041">
    <property type="entry name" value="Resolvase-like"/>
    <property type="match status" value="1"/>
</dbReference>
<feature type="domain" description="Resolvase/invertase-type recombinase catalytic" evidence="1">
    <location>
        <begin position="12"/>
        <end position="156"/>
    </location>
</feature>
<dbReference type="AlphaFoldDB" id="A0A095XZ96"/>
<evidence type="ECO:0000313" key="3">
    <source>
        <dbReference type="EMBL" id="KGF15318.1"/>
    </source>
</evidence>
<feature type="domain" description="Recombinase" evidence="2">
    <location>
        <begin position="153"/>
        <end position="272"/>
    </location>
</feature>
<dbReference type="Gene3D" id="3.90.1750.20">
    <property type="entry name" value="Putative Large Serine Recombinase, Chain B, Domain 2"/>
    <property type="match status" value="1"/>
</dbReference>
<dbReference type="Proteomes" id="UP000029548">
    <property type="component" value="Unassembled WGS sequence"/>
</dbReference>
<evidence type="ECO:0000313" key="4">
    <source>
        <dbReference type="Proteomes" id="UP000029548"/>
    </source>
</evidence>
<dbReference type="InterPro" id="IPR038109">
    <property type="entry name" value="DNA_bind_recomb_sf"/>
</dbReference>
<reference evidence="3 4" key="1">
    <citation type="submission" date="2014-07" db="EMBL/GenBank/DDBJ databases">
        <authorList>
            <person name="McCorrison J."/>
            <person name="Sanka R."/>
            <person name="Torralba M."/>
            <person name="Gillis M."/>
            <person name="Haft D.H."/>
            <person name="Methe B."/>
            <person name="Sutton G."/>
            <person name="Nelson K.E."/>
        </authorList>
    </citation>
    <scope>NUCLEOTIDE SEQUENCE [LARGE SCALE GENOMIC DNA]</scope>
    <source>
        <strain evidence="3 4">DNF00450</strain>
    </source>
</reference>
<dbReference type="PROSITE" id="PS51736">
    <property type="entry name" value="RECOMBINASES_3"/>
    <property type="match status" value="1"/>
</dbReference>
<dbReference type="InterPro" id="IPR050639">
    <property type="entry name" value="SSR_resolvase"/>
</dbReference>
<evidence type="ECO:0000259" key="2">
    <source>
        <dbReference type="PROSITE" id="PS51737"/>
    </source>
</evidence>
<dbReference type="InterPro" id="IPR011109">
    <property type="entry name" value="DNA_bind_recombinase_dom"/>
</dbReference>
<protein>
    <submittedName>
        <fullName evidence="3">DNA invertase Pin</fullName>
    </submittedName>
</protein>
<dbReference type="GO" id="GO:0000150">
    <property type="term" value="F:DNA strand exchange activity"/>
    <property type="evidence" value="ECO:0007669"/>
    <property type="project" value="InterPro"/>
</dbReference>
<name>A0A095XZ96_9CORY</name>
<dbReference type="InterPro" id="IPR006119">
    <property type="entry name" value="Resolv_N"/>
</dbReference>
<dbReference type="Gene3D" id="3.40.50.1390">
    <property type="entry name" value="Resolvase, N-terminal catalytic domain"/>
    <property type="match status" value="1"/>
</dbReference>
<sequence>MVELVALRKTNEVAAYVRASMDRKGDRWTVDTQLRKIRALAEAKDWNVVEVYEDNAVSATKKRRAGTRWAEMLDDARAGRFSMVVAVDMDRLLRSTKDLNTLIDLGLRVVTVDGEIDLSTADGEFRATMLAALARFEARRKAERQIRSNARRRFEGIPTSAWKAFGWTREGELIPEEADAVRRAFAAFLGEPSLSIRRIREDLNGAGHLTARGSEFSVDAVRYLLANPLYAGYIKHYASGELYPVQGDAFPPIVGEQTWRAAVAKLEDNVRRSARQGNQPKYLLSTIGLCGKCGATLVSGTNSRKQPTYRCGEQFHLTRQREPVDAMVTEAVLTRLSSVDVHNLVMPQEDDGPDHEELLTERNALVERVKELSPLLRDIHQPVLEITAAINDVKARIDEIDAELLDRSVSVAAKLLADVDEPVGTAERREVVEAKWKTLDVDRRRMLVDELVTVTIEPIAPGHVKFDPDLIRIEPRRD</sequence>
<dbReference type="PANTHER" id="PTHR30461">
    <property type="entry name" value="DNA-INVERTASE FROM LAMBDOID PROPHAGE"/>
    <property type="match status" value="1"/>
</dbReference>
<dbReference type="Pfam" id="PF07508">
    <property type="entry name" value="Recombinase"/>
    <property type="match status" value="1"/>
</dbReference>
<comment type="caution">
    <text evidence="3">The sequence shown here is derived from an EMBL/GenBank/DDBJ whole genome shotgun (WGS) entry which is preliminary data.</text>
</comment>
<dbReference type="RefSeq" id="WP_035123397.1">
    <property type="nucleotide sequence ID" value="NZ_JRNE01000079.1"/>
</dbReference>
<dbReference type="PROSITE" id="PS51737">
    <property type="entry name" value="RECOMBINASE_DNA_BIND"/>
    <property type="match status" value="1"/>
</dbReference>
<gene>
    <name evidence="3" type="ORF">HMPREF1650_11505</name>
</gene>